<dbReference type="Proteomes" id="UP000469523">
    <property type="component" value="Unassembled WGS sequence"/>
</dbReference>
<dbReference type="EMBL" id="VUNQ01000064">
    <property type="protein sequence ID" value="MSU03308.1"/>
    <property type="molecule type" value="Genomic_DNA"/>
</dbReference>
<evidence type="ECO:0000259" key="1">
    <source>
        <dbReference type="Pfam" id="PF03235"/>
    </source>
</evidence>
<protein>
    <submittedName>
        <fullName evidence="2">DUF262 domain-containing protein</fullName>
    </submittedName>
</protein>
<evidence type="ECO:0000313" key="2">
    <source>
        <dbReference type="EMBL" id="MSU03308.1"/>
    </source>
</evidence>
<dbReference type="Pfam" id="PF03235">
    <property type="entry name" value="GmrSD_N"/>
    <property type="match status" value="1"/>
</dbReference>
<organism evidence="2 3">
    <name type="scientific">Tissierella pigra</name>
    <dbReference type="NCBI Taxonomy" id="2607614"/>
    <lineage>
        <taxon>Bacteria</taxon>
        <taxon>Bacillati</taxon>
        <taxon>Bacillota</taxon>
        <taxon>Tissierellia</taxon>
        <taxon>Tissierellales</taxon>
        <taxon>Tissierellaceae</taxon>
        <taxon>Tissierella</taxon>
    </lineage>
</organism>
<dbReference type="InterPro" id="IPR004919">
    <property type="entry name" value="GmrSD_N"/>
</dbReference>
<keyword evidence="3" id="KW-1185">Reference proteome</keyword>
<feature type="domain" description="GmrSD restriction endonucleases N-terminal" evidence="1">
    <location>
        <begin position="10"/>
        <end position="220"/>
    </location>
</feature>
<proteinExistence type="predicted"/>
<dbReference type="AlphaFoldDB" id="A0A6N7Y4D0"/>
<gene>
    <name evidence="2" type="ORF">FYJ83_17760</name>
</gene>
<accession>A0A6N7Y4D0</accession>
<dbReference type="RefSeq" id="WP_154442870.1">
    <property type="nucleotide sequence ID" value="NZ_VUNQ01000064.1"/>
</dbReference>
<reference evidence="2 3" key="1">
    <citation type="submission" date="2019-09" db="EMBL/GenBank/DDBJ databases">
        <title>In-depth cultivation of the pig gut microbiome towards novel bacterial diversity and tailored functional studies.</title>
        <authorList>
            <person name="Wylensek D."/>
            <person name="Hitch T.C.A."/>
            <person name="Clavel T."/>
        </authorList>
    </citation>
    <scope>NUCLEOTIDE SEQUENCE [LARGE SCALE GENOMIC DNA]</scope>
    <source>
        <strain evidence="2 3">WCA3-693-APC-4?</strain>
    </source>
</reference>
<evidence type="ECO:0000313" key="3">
    <source>
        <dbReference type="Proteomes" id="UP000469523"/>
    </source>
</evidence>
<sequence length="677" mass="79693">MDNTTPRTLLELLEKYEVEIPIIQRDYAQGRKTQHANMVRTNLLKDMKLAVTGQSPPLDLNFIYGKLVGEKFIPLDGQQRLTTLYLLYLYAFKDDESKTSIFDKFTYKTRISSRRFLRSINENRQDIFTNEKIPSLEIEDSIWFVPSWRFDPTIKSALAMLDAIHEMFKDIDGLDELLDRDSLVFNFLDIENLGMEDTLYIKLNARGRPLSDFENFKAQLIARLKKLELSIEREFEHCLDGKWTDLFWNKYELKFDEPYLNFFGVLFMNKGILRNDNNWSNTMNWEKIDKDLFEIIYYTLNFIEENLNSDDIREIFFNALSEKRTYEDRVLFHSLVTYISKSKGVDLTGLNQWIRIIKNLTLNTRIDEIDLYRRAIESINNMSANYKNILEYFSQGPKISFFSSEQVEEEKKKAKIILEDEDFAELIYSAEEHKYFSGQVRAALYYSQEKEDVYSKETFIYYWDKIALLFDESKPIHGNFLRRALLTLGDYTLPVSSYKTLCVDDPNEGARTPSMKSLFSNCGQIVKELLDNLEVKENIEGQLKKMIENVDIPQTDWRYCFINYPILFNVMSGSHLRLRNTTNSMLIIPNKSSVGYNYGVYLLTLKFILDTNGIESEIIRELGAWSDQYIELDDLFIRFDKGKYIIKDNKGIVVYETVSNKPISEIEDYIIKNKDNN</sequence>
<name>A0A6N7Y4D0_9FIRM</name>
<comment type="caution">
    <text evidence="2">The sequence shown here is derived from an EMBL/GenBank/DDBJ whole genome shotgun (WGS) entry which is preliminary data.</text>
</comment>